<evidence type="ECO:0000256" key="4">
    <source>
        <dbReference type="ARBA" id="ARBA00012030"/>
    </source>
</evidence>
<comment type="similarity">
    <text evidence="3 9 11">Belongs to the uracil-DNA glycosylase (UDG) superfamily. UNG family.</text>
</comment>
<evidence type="ECO:0000256" key="6">
    <source>
        <dbReference type="ARBA" id="ARBA00022763"/>
    </source>
</evidence>
<dbReference type="EC" id="3.2.2.27" evidence="4 9"/>
<dbReference type="PANTHER" id="PTHR11264">
    <property type="entry name" value="URACIL-DNA GLYCOSYLASE"/>
    <property type="match status" value="1"/>
</dbReference>
<evidence type="ECO:0000259" key="12">
    <source>
        <dbReference type="SMART" id="SM00986"/>
    </source>
</evidence>
<evidence type="ECO:0000256" key="7">
    <source>
        <dbReference type="ARBA" id="ARBA00022801"/>
    </source>
</evidence>
<dbReference type="GO" id="GO:0097510">
    <property type="term" value="P:base-excision repair, AP site formation via deaminated base removal"/>
    <property type="evidence" value="ECO:0007669"/>
    <property type="project" value="TreeGrafter"/>
</dbReference>
<evidence type="ECO:0000313" key="13">
    <source>
        <dbReference type="EMBL" id="OUZ14687.1"/>
    </source>
</evidence>
<dbReference type="InterPro" id="IPR036895">
    <property type="entry name" value="Uracil-DNA_glycosylase-like_sf"/>
</dbReference>
<comment type="subcellular location">
    <subcellularLocation>
        <location evidence="9">Cytoplasm</location>
    </subcellularLocation>
</comment>
<keyword evidence="6 9" id="KW-0227">DNA damage</keyword>
<dbReference type="InterPro" id="IPR002043">
    <property type="entry name" value="UDG_fam1"/>
</dbReference>
<protein>
    <recommendedName>
        <fullName evidence="5 9">Uracil-DNA glycosylase</fullName>
        <shortName evidence="9">UDG</shortName>
        <ecNumber evidence="4 9">3.2.2.27</ecNumber>
    </recommendedName>
</protein>
<dbReference type="GO" id="GO:0004844">
    <property type="term" value="F:uracil DNA N-glycosylase activity"/>
    <property type="evidence" value="ECO:0007669"/>
    <property type="project" value="UniProtKB-UniRule"/>
</dbReference>
<dbReference type="Gene3D" id="3.40.470.10">
    <property type="entry name" value="Uracil-DNA glycosylase-like domain"/>
    <property type="match status" value="1"/>
</dbReference>
<evidence type="ECO:0000256" key="2">
    <source>
        <dbReference type="ARBA" id="ARBA00002631"/>
    </source>
</evidence>
<keyword evidence="8 9" id="KW-0234">DNA repair</keyword>
<evidence type="ECO:0000313" key="14">
    <source>
        <dbReference type="Proteomes" id="UP000196503"/>
    </source>
</evidence>
<proteinExistence type="inferred from homology"/>
<evidence type="ECO:0000256" key="8">
    <source>
        <dbReference type="ARBA" id="ARBA00023204"/>
    </source>
</evidence>
<evidence type="ECO:0000256" key="5">
    <source>
        <dbReference type="ARBA" id="ARBA00018429"/>
    </source>
</evidence>
<dbReference type="SUPFAM" id="SSF52141">
    <property type="entry name" value="Uracil-DNA glycosylase-like"/>
    <property type="match status" value="1"/>
</dbReference>
<reference evidence="13 14" key="1">
    <citation type="submission" date="2017-05" db="EMBL/GenBank/DDBJ databases">
        <title>The Genome Sequence of Enterococcus faecium 2D5_DIV0622.</title>
        <authorList>
            <consortium name="The Broad Institute Genomics Platform"/>
            <consortium name="The Broad Institute Genomic Center for Infectious Diseases"/>
            <person name="Earl A."/>
            <person name="Manson A."/>
            <person name="Schwartman J."/>
            <person name="Gilmore M."/>
            <person name="Abouelleil A."/>
            <person name="Cao P."/>
            <person name="Chapman S."/>
            <person name="Cusick C."/>
            <person name="Shea T."/>
            <person name="Young S."/>
            <person name="Neafsey D."/>
            <person name="Nusbaum C."/>
            <person name="Birren B."/>
        </authorList>
    </citation>
    <scope>NUCLEOTIDE SEQUENCE [LARGE SCALE GENOMIC DNA]</scope>
    <source>
        <strain evidence="13 14">2D5_DIV0622</strain>
    </source>
</reference>
<name>A0A200HRH1_9ENTE</name>
<evidence type="ECO:0000256" key="1">
    <source>
        <dbReference type="ARBA" id="ARBA00001400"/>
    </source>
</evidence>
<dbReference type="NCBIfam" id="NF003591">
    <property type="entry name" value="PRK05254.1-4"/>
    <property type="match status" value="1"/>
</dbReference>
<dbReference type="SMART" id="SM00987">
    <property type="entry name" value="UreE_C"/>
    <property type="match status" value="1"/>
</dbReference>
<dbReference type="NCBIfam" id="TIGR00628">
    <property type="entry name" value="ung"/>
    <property type="match status" value="1"/>
</dbReference>
<dbReference type="PROSITE" id="PS00130">
    <property type="entry name" value="U_DNA_GLYCOSYLASE"/>
    <property type="match status" value="1"/>
</dbReference>
<dbReference type="SMART" id="SM00986">
    <property type="entry name" value="UDG"/>
    <property type="match status" value="1"/>
</dbReference>
<comment type="catalytic activity">
    <reaction evidence="1 9 11">
        <text>Hydrolyzes single-stranded DNA or mismatched double-stranded DNA and polynucleotides, releasing free uracil.</text>
        <dbReference type="EC" id="3.2.2.27"/>
    </reaction>
</comment>
<dbReference type="GO" id="GO:0005737">
    <property type="term" value="C:cytoplasm"/>
    <property type="evidence" value="ECO:0007669"/>
    <property type="project" value="UniProtKB-SubCell"/>
</dbReference>
<sequence length="232" mass="26832">MLKIIIKNSWQDVLQEEFQKDYYQHLRQYLKNEYATQTIYPDMYHIFEALQLTPFEEVKVVILGQDPYHGPNQAHGLSFSVQPGVRIPPSLRNIYQELQNDLGIQPANHGCLTSWAKQGVLLLNTVLTVRAGQANSHASQGWEILTDEIIKKLNDRPEPMVFILWGRHAQKKIEFIDTLRHVVIQSPHPSPFSANRGFFGSRPFSRCNQALVKMGYQPINWQLPPVEQLEKF</sequence>
<evidence type="ECO:0000256" key="11">
    <source>
        <dbReference type="RuleBase" id="RU003780"/>
    </source>
</evidence>
<keyword evidence="9" id="KW-0963">Cytoplasm</keyword>
<dbReference type="NCBIfam" id="NF003589">
    <property type="entry name" value="PRK05254.1-2"/>
    <property type="match status" value="1"/>
</dbReference>
<dbReference type="Pfam" id="PF03167">
    <property type="entry name" value="UDG"/>
    <property type="match status" value="1"/>
</dbReference>
<organism evidence="13 14">
    <name type="scientific">Enterococcus cecorum</name>
    <dbReference type="NCBI Taxonomy" id="44008"/>
    <lineage>
        <taxon>Bacteria</taxon>
        <taxon>Bacillati</taxon>
        <taxon>Bacillota</taxon>
        <taxon>Bacilli</taxon>
        <taxon>Lactobacillales</taxon>
        <taxon>Enterococcaceae</taxon>
        <taxon>Enterococcus</taxon>
    </lineage>
</organism>
<dbReference type="EMBL" id="NIBL01000003">
    <property type="protein sequence ID" value="OUZ14687.1"/>
    <property type="molecule type" value="Genomic_DNA"/>
</dbReference>
<evidence type="ECO:0000256" key="9">
    <source>
        <dbReference type="HAMAP-Rule" id="MF_00148"/>
    </source>
</evidence>
<dbReference type="PANTHER" id="PTHR11264:SF0">
    <property type="entry name" value="URACIL-DNA GLYCOSYLASE"/>
    <property type="match status" value="1"/>
</dbReference>
<comment type="function">
    <text evidence="2 9 11">Excises uracil residues from the DNA which can arise as a result of misincorporation of dUMP residues by DNA polymerase or due to deamination of cytosine.</text>
</comment>
<dbReference type="AlphaFoldDB" id="A0A200HRH1"/>
<dbReference type="NCBIfam" id="NF003592">
    <property type="entry name" value="PRK05254.1-5"/>
    <property type="match status" value="1"/>
</dbReference>
<evidence type="ECO:0000256" key="3">
    <source>
        <dbReference type="ARBA" id="ARBA00008184"/>
    </source>
</evidence>
<keyword evidence="7 9" id="KW-0378">Hydrolase</keyword>
<dbReference type="CDD" id="cd10027">
    <property type="entry name" value="UDG-F1-like"/>
    <property type="match status" value="1"/>
</dbReference>
<dbReference type="HAMAP" id="MF_00148">
    <property type="entry name" value="UDG"/>
    <property type="match status" value="1"/>
</dbReference>
<dbReference type="FunFam" id="3.40.470.10:FF:000001">
    <property type="entry name" value="Uracil-DNA glycosylase"/>
    <property type="match status" value="1"/>
</dbReference>
<comment type="caution">
    <text evidence="13">The sequence shown here is derived from an EMBL/GenBank/DDBJ whole genome shotgun (WGS) entry which is preliminary data.</text>
</comment>
<dbReference type="Proteomes" id="UP000196503">
    <property type="component" value="Unassembled WGS sequence"/>
</dbReference>
<evidence type="ECO:0000256" key="10">
    <source>
        <dbReference type="PROSITE-ProRule" id="PRU10072"/>
    </source>
</evidence>
<gene>
    <name evidence="9" type="primary">ung</name>
    <name evidence="13" type="ORF">A5869_001785</name>
</gene>
<accession>A0A200HRH1</accession>
<dbReference type="InterPro" id="IPR018085">
    <property type="entry name" value="Ura-DNA_Glyclase_AS"/>
</dbReference>
<dbReference type="NCBIfam" id="NF003588">
    <property type="entry name" value="PRK05254.1-1"/>
    <property type="match status" value="1"/>
</dbReference>
<feature type="domain" description="Uracil-DNA glycosylase-like" evidence="12">
    <location>
        <begin position="51"/>
        <end position="211"/>
    </location>
</feature>
<feature type="active site" description="Proton acceptor" evidence="9 10">
    <location>
        <position position="66"/>
    </location>
</feature>
<dbReference type="InterPro" id="IPR005122">
    <property type="entry name" value="Uracil-DNA_glycosylase-like"/>
</dbReference>